<proteinExistence type="predicted"/>
<dbReference type="Proteomes" id="UP001265259">
    <property type="component" value="Unassembled WGS sequence"/>
</dbReference>
<name>A0ABU3DJN2_9RHOB</name>
<sequence length="202" mass="21332">MSDANPEATLLAGLIGSRLCHDLISPVGAIANGMELFTMENEATSEIDLITASVASAEARLRFFRIAFGRTHGGGPALGAGEAAAILGGMWNGGRFCVRWQIRDPLPRPMARLVFLMLLCVETAFPVGGTATVEATKSGYRLSATGKRLAMEPETWSILGGAPMPPELGADRVQFPMAAAALAETRREAKTEATDTSLTILI</sequence>
<feature type="domain" description="Histidine phosphotransferase ChpT C-terminal" evidence="1">
    <location>
        <begin position="81"/>
        <end position="195"/>
    </location>
</feature>
<protein>
    <submittedName>
        <fullName evidence="2">Histidine phosphotransferase family protein</fullName>
    </submittedName>
</protein>
<evidence type="ECO:0000313" key="3">
    <source>
        <dbReference type="Proteomes" id="UP001265259"/>
    </source>
</evidence>
<keyword evidence="3" id="KW-1185">Reference proteome</keyword>
<dbReference type="Pfam" id="PF10090">
    <property type="entry name" value="HPTransfase"/>
    <property type="match status" value="1"/>
</dbReference>
<dbReference type="InterPro" id="IPR036890">
    <property type="entry name" value="HATPase_C_sf"/>
</dbReference>
<dbReference type="EMBL" id="JAVRHL010000003">
    <property type="protein sequence ID" value="MDT0683929.1"/>
    <property type="molecule type" value="Genomic_DNA"/>
</dbReference>
<evidence type="ECO:0000259" key="1">
    <source>
        <dbReference type="Pfam" id="PF10090"/>
    </source>
</evidence>
<reference evidence="2 3" key="1">
    <citation type="submission" date="2023-09" db="EMBL/GenBank/DDBJ databases">
        <authorList>
            <person name="Rey-Velasco X."/>
        </authorList>
    </citation>
    <scope>NUCLEOTIDE SEQUENCE [LARGE SCALE GENOMIC DNA]</scope>
    <source>
        <strain evidence="2 3">F158</strain>
    </source>
</reference>
<comment type="caution">
    <text evidence="2">The sequence shown here is derived from an EMBL/GenBank/DDBJ whole genome shotgun (WGS) entry which is preliminary data.</text>
</comment>
<dbReference type="RefSeq" id="WP_311692916.1">
    <property type="nucleotide sequence ID" value="NZ_JAVRHL010000003.1"/>
</dbReference>
<dbReference type="Gene3D" id="3.30.565.10">
    <property type="entry name" value="Histidine kinase-like ATPase, C-terminal domain"/>
    <property type="match status" value="1"/>
</dbReference>
<dbReference type="Gene3D" id="1.10.287.130">
    <property type="match status" value="1"/>
</dbReference>
<gene>
    <name evidence="2" type="ORF">RM543_14660</name>
</gene>
<evidence type="ECO:0000313" key="2">
    <source>
        <dbReference type="EMBL" id="MDT0683929.1"/>
    </source>
</evidence>
<dbReference type="InterPro" id="IPR018762">
    <property type="entry name" value="ChpT_C"/>
</dbReference>
<accession>A0ABU3DJN2</accession>
<organism evidence="2 3">
    <name type="scientific">Tropicimonas omnivorans</name>
    <dbReference type="NCBI Taxonomy" id="3075590"/>
    <lineage>
        <taxon>Bacteria</taxon>
        <taxon>Pseudomonadati</taxon>
        <taxon>Pseudomonadota</taxon>
        <taxon>Alphaproteobacteria</taxon>
        <taxon>Rhodobacterales</taxon>
        <taxon>Roseobacteraceae</taxon>
        <taxon>Tropicimonas</taxon>
    </lineage>
</organism>